<gene>
    <name evidence="3" type="ORF">PHMEG_0006116</name>
</gene>
<evidence type="ECO:0000259" key="1">
    <source>
        <dbReference type="PROSITE" id="PS50013"/>
    </source>
</evidence>
<dbReference type="InterPro" id="IPR050951">
    <property type="entry name" value="Retrovirus_Pol_polyprotein"/>
</dbReference>
<organism evidence="3 4">
    <name type="scientific">Phytophthora megakarya</name>
    <dbReference type="NCBI Taxonomy" id="4795"/>
    <lineage>
        <taxon>Eukaryota</taxon>
        <taxon>Sar</taxon>
        <taxon>Stramenopiles</taxon>
        <taxon>Oomycota</taxon>
        <taxon>Peronosporomycetes</taxon>
        <taxon>Peronosporales</taxon>
        <taxon>Peronosporaceae</taxon>
        <taxon>Phytophthora</taxon>
    </lineage>
</organism>
<feature type="domain" description="Integrase catalytic" evidence="2">
    <location>
        <begin position="1"/>
        <end position="108"/>
    </location>
</feature>
<name>A0A225WPR2_9STRA</name>
<proteinExistence type="predicted"/>
<comment type="caution">
    <text evidence="3">The sequence shown here is derived from an EMBL/GenBank/DDBJ whole genome shotgun (WGS) entry which is preliminary data.</text>
</comment>
<dbReference type="InterPro" id="IPR012337">
    <property type="entry name" value="RNaseH-like_sf"/>
</dbReference>
<dbReference type="PANTHER" id="PTHR37984">
    <property type="entry name" value="PROTEIN CBG26694"/>
    <property type="match status" value="1"/>
</dbReference>
<keyword evidence="4" id="KW-1185">Reference proteome</keyword>
<evidence type="ECO:0008006" key="5">
    <source>
        <dbReference type="Google" id="ProtNLM"/>
    </source>
</evidence>
<dbReference type="GO" id="GO:0015074">
    <property type="term" value="P:DNA integration"/>
    <property type="evidence" value="ECO:0007669"/>
    <property type="project" value="InterPro"/>
</dbReference>
<dbReference type="Proteomes" id="UP000198211">
    <property type="component" value="Unassembled WGS sequence"/>
</dbReference>
<dbReference type="InterPro" id="IPR000953">
    <property type="entry name" value="Chromo/chromo_shadow_dom"/>
</dbReference>
<sequence>MDRHSHFGIPRDWISDQGSHFKKEVINELCTRLKCQQIFSPTYSPWINGSVERVNGDILQVLRVLILDYKINYRDWPRLIPIVQASLNHTAVPLLADMTTGELFTPLRHCRLVQAMHKAVTDARLKQTLLNKKRERGDSMVNFNVGDYVLRSRVDEKRQTKLLVTWVGPYAVTAAHAHNVFMVKQLLTGGELDVHTSRLKFFANKDLKVTEELLDHVAAQGIVLRVRELVQYRWNDESRSYEILVGWHGLEAIEDSWEPLAAMYNDVNTLVQAYVATAKGSKLDGHLKALEASTKRR</sequence>
<dbReference type="Gene3D" id="2.40.50.40">
    <property type="match status" value="1"/>
</dbReference>
<dbReference type="PANTHER" id="PTHR37984:SF5">
    <property type="entry name" value="PROTEIN NYNRIN-LIKE"/>
    <property type="match status" value="1"/>
</dbReference>
<evidence type="ECO:0000259" key="2">
    <source>
        <dbReference type="PROSITE" id="PS50994"/>
    </source>
</evidence>
<dbReference type="SUPFAM" id="SSF53098">
    <property type="entry name" value="Ribonuclease H-like"/>
    <property type="match status" value="1"/>
</dbReference>
<feature type="domain" description="Chromo" evidence="1">
    <location>
        <begin position="208"/>
        <end position="274"/>
    </location>
</feature>
<protein>
    <recommendedName>
        <fullName evidence="5">Integrase catalytic domain-containing protein</fullName>
    </recommendedName>
</protein>
<dbReference type="EMBL" id="NBNE01000421">
    <property type="protein sequence ID" value="OWZ19621.1"/>
    <property type="molecule type" value="Genomic_DNA"/>
</dbReference>
<dbReference type="PROSITE" id="PS50013">
    <property type="entry name" value="CHROMO_2"/>
    <property type="match status" value="1"/>
</dbReference>
<accession>A0A225WPR2</accession>
<dbReference type="InterPro" id="IPR001584">
    <property type="entry name" value="Integrase_cat-core"/>
</dbReference>
<dbReference type="InterPro" id="IPR016197">
    <property type="entry name" value="Chromo-like_dom_sf"/>
</dbReference>
<dbReference type="InterPro" id="IPR036397">
    <property type="entry name" value="RNaseH_sf"/>
</dbReference>
<dbReference type="OrthoDB" id="118222at2759"/>
<dbReference type="AlphaFoldDB" id="A0A225WPR2"/>
<dbReference type="SUPFAM" id="SSF54160">
    <property type="entry name" value="Chromo domain-like"/>
    <property type="match status" value="1"/>
</dbReference>
<reference evidence="4" key="1">
    <citation type="submission" date="2017-03" db="EMBL/GenBank/DDBJ databases">
        <title>Phytopthora megakarya and P. palmivora, two closely related causual agents of cacao black pod achieved similar genome size and gene model numbers by different mechanisms.</title>
        <authorList>
            <person name="Ali S."/>
            <person name="Shao J."/>
            <person name="Larry D.J."/>
            <person name="Kronmiller B."/>
            <person name="Shen D."/>
            <person name="Strem M.D."/>
            <person name="Melnick R.L."/>
            <person name="Guiltinan M.J."/>
            <person name="Tyler B.M."/>
            <person name="Meinhardt L.W."/>
            <person name="Bailey B.A."/>
        </authorList>
    </citation>
    <scope>NUCLEOTIDE SEQUENCE [LARGE SCALE GENOMIC DNA]</scope>
    <source>
        <strain evidence="4">zdho120</strain>
    </source>
</reference>
<evidence type="ECO:0000313" key="3">
    <source>
        <dbReference type="EMBL" id="OWZ19621.1"/>
    </source>
</evidence>
<dbReference type="PROSITE" id="PS50994">
    <property type="entry name" value="INTEGRASE"/>
    <property type="match status" value="1"/>
</dbReference>
<evidence type="ECO:0000313" key="4">
    <source>
        <dbReference type="Proteomes" id="UP000198211"/>
    </source>
</evidence>
<dbReference type="Gene3D" id="3.30.420.10">
    <property type="entry name" value="Ribonuclease H-like superfamily/Ribonuclease H"/>
    <property type="match status" value="1"/>
</dbReference>
<dbReference type="GO" id="GO:0003676">
    <property type="term" value="F:nucleic acid binding"/>
    <property type="evidence" value="ECO:0007669"/>
    <property type="project" value="InterPro"/>
</dbReference>